<dbReference type="Proteomes" id="UP000055048">
    <property type="component" value="Unassembled WGS sequence"/>
</dbReference>
<organism evidence="1 2">
    <name type="scientific">Trichinella murrelli</name>
    <dbReference type="NCBI Taxonomy" id="144512"/>
    <lineage>
        <taxon>Eukaryota</taxon>
        <taxon>Metazoa</taxon>
        <taxon>Ecdysozoa</taxon>
        <taxon>Nematoda</taxon>
        <taxon>Enoplea</taxon>
        <taxon>Dorylaimia</taxon>
        <taxon>Trichinellida</taxon>
        <taxon>Trichinellidae</taxon>
        <taxon>Trichinella</taxon>
    </lineage>
</organism>
<evidence type="ECO:0000313" key="1">
    <source>
        <dbReference type="EMBL" id="KRX34196.1"/>
    </source>
</evidence>
<protein>
    <submittedName>
        <fullName evidence="1">Uncharacterized protein</fullName>
    </submittedName>
</protein>
<dbReference type="AlphaFoldDB" id="A0A0V0T541"/>
<dbReference type="EMBL" id="JYDJ01000611">
    <property type="protein sequence ID" value="KRX34196.1"/>
    <property type="molecule type" value="Genomic_DNA"/>
</dbReference>
<comment type="caution">
    <text evidence="1">The sequence shown here is derived from an EMBL/GenBank/DDBJ whole genome shotgun (WGS) entry which is preliminary data.</text>
</comment>
<accession>A0A0V0T541</accession>
<reference evidence="1 2" key="1">
    <citation type="submission" date="2015-01" db="EMBL/GenBank/DDBJ databases">
        <title>Evolution of Trichinella species and genotypes.</title>
        <authorList>
            <person name="Korhonen P.K."/>
            <person name="Edoardo P."/>
            <person name="Giuseppe L.R."/>
            <person name="Gasser R.B."/>
        </authorList>
    </citation>
    <scope>NUCLEOTIDE SEQUENCE [LARGE SCALE GENOMIC DNA]</scope>
    <source>
        <strain evidence="1">ISS417</strain>
    </source>
</reference>
<sequence>MSQNATQRLHNIGDGQCFKPYPLNNGDRTLEFLMFTPHIINDNDWKYLMLWDSAEEVEQGVATDDKDLYSH</sequence>
<proteinExistence type="predicted"/>
<evidence type="ECO:0000313" key="2">
    <source>
        <dbReference type="Proteomes" id="UP000055048"/>
    </source>
</evidence>
<name>A0A0V0T541_9BILA</name>
<keyword evidence="2" id="KW-1185">Reference proteome</keyword>
<gene>
    <name evidence="1" type="ORF">T05_5007</name>
</gene>